<keyword evidence="3" id="KW-1185">Reference proteome</keyword>
<protein>
    <submittedName>
        <fullName evidence="2">Uncharacterized protein</fullName>
    </submittedName>
</protein>
<name>A0A371F810_MUCPR</name>
<feature type="non-terminal residue" evidence="2">
    <location>
        <position position="1"/>
    </location>
</feature>
<organism evidence="2 3">
    <name type="scientific">Mucuna pruriens</name>
    <name type="common">Velvet bean</name>
    <name type="synonym">Dolichos pruriens</name>
    <dbReference type="NCBI Taxonomy" id="157652"/>
    <lineage>
        <taxon>Eukaryota</taxon>
        <taxon>Viridiplantae</taxon>
        <taxon>Streptophyta</taxon>
        <taxon>Embryophyta</taxon>
        <taxon>Tracheophyta</taxon>
        <taxon>Spermatophyta</taxon>
        <taxon>Magnoliopsida</taxon>
        <taxon>eudicotyledons</taxon>
        <taxon>Gunneridae</taxon>
        <taxon>Pentapetalae</taxon>
        <taxon>rosids</taxon>
        <taxon>fabids</taxon>
        <taxon>Fabales</taxon>
        <taxon>Fabaceae</taxon>
        <taxon>Papilionoideae</taxon>
        <taxon>50 kb inversion clade</taxon>
        <taxon>NPAAA clade</taxon>
        <taxon>indigoferoid/millettioid clade</taxon>
        <taxon>Phaseoleae</taxon>
        <taxon>Mucuna</taxon>
    </lineage>
</organism>
<evidence type="ECO:0000313" key="3">
    <source>
        <dbReference type="Proteomes" id="UP000257109"/>
    </source>
</evidence>
<gene>
    <name evidence="2" type="ORF">CR513_45835</name>
</gene>
<dbReference type="Proteomes" id="UP000257109">
    <property type="component" value="Unassembled WGS sequence"/>
</dbReference>
<feature type="region of interest" description="Disordered" evidence="1">
    <location>
        <begin position="98"/>
        <end position="120"/>
    </location>
</feature>
<sequence length="155" mass="17206">MAKWRGEGIPLEVYHSSCHGKVGQASIYDFSCEAELYLVELCSIEEKVFEVVKGGIRLYLHAQSTASEWVGSHANFLNGVPTLKDGANHREVFAPLSHASSTPTMPSTKSSREASTKLESRMGSLRGRPNKFNGWTWENILASDLADLDYLYKLP</sequence>
<reference evidence="2" key="1">
    <citation type="submission" date="2018-05" db="EMBL/GenBank/DDBJ databases">
        <title>Draft genome of Mucuna pruriens seed.</title>
        <authorList>
            <person name="Nnadi N.E."/>
            <person name="Vos R."/>
            <person name="Hasami M.H."/>
            <person name="Devisetty U.K."/>
            <person name="Aguiy J.C."/>
        </authorList>
    </citation>
    <scope>NUCLEOTIDE SEQUENCE [LARGE SCALE GENOMIC DNA]</scope>
    <source>
        <strain evidence="2">JCA_2017</strain>
    </source>
</reference>
<feature type="compositionally biased region" description="Basic and acidic residues" evidence="1">
    <location>
        <begin position="110"/>
        <end position="120"/>
    </location>
</feature>
<feature type="compositionally biased region" description="Low complexity" evidence="1">
    <location>
        <begin position="100"/>
        <end position="109"/>
    </location>
</feature>
<accession>A0A371F810</accession>
<evidence type="ECO:0000256" key="1">
    <source>
        <dbReference type="SAM" id="MobiDB-lite"/>
    </source>
</evidence>
<evidence type="ECO:0000313" key="2">
    <source>
        <dbReference type="EMBL" id="RDX74424.1"/>
    </source>
</evidence>
<proteinExistence type="predicted"/>
<dbReference type="EMBL" id="QJKJ01010184">
    <property type="protein sequence ID" value="RDX74424.1"/>
    <property type="molecule type" value="Genomic_DNA"/>
</dbReference>
<dbReference type="AlphaFoldDB" id="A0A371F810"/>
<comment type="caution">
    <text evidence="2">The sequence shown here is derived from an EMBL/GenBank/DDBJ whole genome shotgun (WGS) entry which is preliminary data.</text>
</comment>